<gene>
    <name evidence="3" type="ORF">RS82_00586</name>
</gene>
<reference evidence="3 4" key="1">
    <citation type="submission" date="2015-02" db="EMBL/GenBank/DDBJ databases">
        <title>Draft genome sequences of ten Microbacterium spp. with emphasis on heavy metal contaminated environments.</title>
        <authorList>
            <person name="Corretto E."/>
        </authorList>
    </citation>
    <scope>NUCLEOTIDE SEQUENCE [LARGE SCALE GENOMIC DNA]</scope>
    <source>
        <strain evidence="3 4">DSM 8608</strain>
    </source>
</reference>
<keyword evidence="1 3" id="KW-0032">Aminotransferase</keyword>
<evidence type="ECO:0000259" key="2">
    <source>
        <dbReference type="Pfam" id="PF00155"/>
    </source>
</evidence>
<dbReference type="SUPFAM" id="SSF53383">
    <property type="entry name" value="PLP-dependent transferases"/>
    <property type="match status" value="1"/>
</dbReference>
<dbReference type="Gene3D" id="3.40.640.10">
    <property type="entry name" value="Type I PLP-dependent aspartate aminotransferase-like (Major domain)"/>
    <property type="match status" value="1"/>
</dbReference>
<feature type="domain" description="Aminotransferase class I/classII large" evidence="2">
    <location>
        <begin position="72"/>
        <end position="380"/>
    </location>
</feature>
<comment type="caution">
    <text evidence="3">The sequence shown here is derived from an EMBL/GenBank/DDBJ whole genome shotgun (WGS) entry which is preliminary data.</text>
</comment>
<comment type="cofactor">
    <cofactor evidence="1">
        <name>pyridoxal 5'-phosphate</name>
        <dbReference type="ChEBI" id="CHEBI:597326"/>
    </cofactor>
</comment>
<dbReference type="PANTHER" id="PTHR42691">
    <property type="entry name" value="ASPARTATE AMINOTRANSFERASE YHDR-RELATED"/>
    <property type="match status" value="1"/>
</dbReference>
<name>A0A0M2HJ67_MICTR</name>
<organism evidence="3 4">
    <name type="scientific">Microbacterium trichothecenolyticum</name>
    <name type="common">Aureobacterium trichothecenolyticum</name>
    <dbReference type="NCBI Taxonomy" id="69370"/>
    <lineage>
        <taxon>Bacteria</taxon>
        <taxon>Bacillati</taxon>
        <taxon>Actinomycetota</taxon>
        <taxon>Actinomycetes</taxon>
        <taxon>Micrococcales</taxon>
        <taxon>Microbacteriaceae</taxon>
        <taxon>Microbacterium</taxon>
    </lineage>
</organism>
<dbReference type="CDD" id="cd00609">
    <property type="entry name" value="AAT_like"/>
    <property type="match status" value="1"/>
</dbReference>
<dbReference type="PANTHER" id="PTHR42691:SF1">
    <property type="entry name" value="ASPARTATE AMINOTRANSFERASE YHDR-RELATED"/>
    <property type="match status" value="1"/>
</dbReference>
<dbReference type="InterPro" id="IPR015421">
    <property type="entry name" value="PyrdxlP-dep_Trfase_major"/>
</dbReference>
<dbReference type="GO" id="GO:0008483">
    <property type="term" value="F:transaminase activity"/>
    <property type="evidence" value="ECO:0007669"/>
    <property type="project" value="UniProtKB-KW"/>
</dbReference>
<dbReference type="AlphaFoldDB" id="A0A0M2HJ67"/>
<dbReference type="Proteomes" id="UP000034098">
    <property type="component" value="Unassembled WGS sequence"/>
</dbReference>
<dbReference type="PROSITE" id="PS00105">
    <property type="entry name" value="AA_TRANSFER_CLASS_1"/>
    <property type="match status" value="1"/>
</dbReference>
<dbReference type="Gene3D" id="3.90.1150.10">
    <property type="entry name" value="Aspartate Aminotransferase, domain 1"/>
    <property type="match status" value="1"/>
</dbReference>
<keyword evidence="4" id="KW-1185">Reference proteome</keyword>
<dbReference type="PATRIC" id="fig|69370.6.peg.609"/>
<dbReference type="OrthoDB" id="9763453at2"/>
<dbReference type="EMBL" id="JYJA01000023">
    <property type="protein sequence ID" value="KJL44863.1"/>
    <property type="molecule type" value="Genomic_DNA"/>
</dbReference>
<dbReference type="GO" id="GO:0030170">
    <property type="term" value="F:pyridoxal phosphate binding"/>
    <property type="evidence" value="ECO:0007669"/>
    <property type="project" value="InterPro"/>
</dbReference>
<dbReference type="InterPro" id="IPR004838">
    <property type="entry name" value="NHTrfase_class1_PyrdxlP-BS"/>
</dbReference>
<dbReference type="InterPro" id="IPR015424">
    <property type="entry name" value="PyrdxlP-dep_Trfase"/>
</dbReference>
<evidence type="ECO:0000313" key="4">
    <source>
        <dbReference type="Proteomes" id="UP000034098"/>
    </source>
</evidence>
<dbReference type="InterPro" id="IPR015422">
    <property type="entry name" value="PyrdxlP-dep_Trfase_small"/>
</dbReference>
<dbReference type="InterPro" id="IPR004839">
    <property type="entry name" value="Aminotransferase_I/II_large"/>
</dbReference>
<sequence length="394" mass="42884">MAMSTRATAAKAAVDVVGSYFSRMQVVASDPEALVFAFGNPHEMALPGLPAAIQRHAEPLTVDWFAYKSSERSAQEVVASALSGELGLEFDPQDIAMTQGAFGAISLAFALLADAGDEVVIPVPGWFCYAPMLHAADLVPVGVDLAPVTFDLDVDAIARAITARTRIVVVNSPANPTGRVYPRSTWEALSAVLEEASHAQGRRIWLLSDEPYRRIRFDGIEFTSPAAHYPWTVIDYSYGKVLLAPGARLGYLALSPLIPAVEREELRDALFPLGLAIGWGFPDAVMQYSVPELETLSLDMAELTRKRDRMYGALAGAGYEVTRPEGTFYLWGRAPGGDAQAFCDALEERGVYVMPGSLFEQPHHFRISLTATMTMIDRAIPHLLEVAADHDRTE</sequence>
<dbReference type="RefSeq" id="WP_045296776.1">
    <property type="nucleotide sequence ID" value="NZ_JYJA01000023.1"/>
</dbReference>
<proteinExistence type="inferred from homology"/>
<evidence type="ECO:0000256" key="1">
    <source>
        <dbReference type="RuleBase" id="RU000481"/>
    </source>
</evidence>
<dbReference type="Pfam" id="PF00155">
    <property type="entry name" value="Aminotran_1_2"/>
    <property type="match status" value="1"/>
</dbReference>
<evidence type="ECO:0000313" key="3">
    <source>
        <dbReference type="EMBL" id="KJL44863.1"/>
    </source>
</evidence>
<comment type="similarity">
    <text evidence="1">Belongs to the class-I pyridoxal-phosphate-dependent aminotransferase family.</text>
</comment>
<protein>
    <recommendedName>
        <fullName evidence="1">Aminotransferase</fullName>
        <ecNumber evidence="1">2.6.1.-</ecNumber>
    </recommendedName>
</protein>
<accession>A0A0M2HJ67</accession>
<keyword evidence="1 3" id="KW-0808">Transferase</keyword>
<dbReference type="EC" id="2.6.1.-" evidence="1"/>